<reference evidence="2 3" key="1">
    <citation type="submission" date="2010-09" db="EMBL/GenBank/DDBJ databases">
        <authorList>
            <person name="Weinstock G."/>
            <person name="Sodergren E."/>
            <person name="Clifton S."/>
            <person name="Fulton L."/>
            <person name="Fulton B."/>
            <person name="Courtney L."/>
            <person name="Fronick C."/>
            <person name="Harrison M."/>
            <person name="Strong C."/>
            <person name="Farmer C."/>
            <person name="Delahaunty K."/>
            <person name="Markovic C."/>
            <person name="Hall O."/>
            <person name="Minx P."/>
            <person name="Tomlinson C."/>
            <person name="Mitreva M."/>
            <person name="Hou S."/>
            <person name="Chen J."/>
            <person name="Wollam A."/>
            <person name="Pepin K.H."/>
            <person name="Johnson M."/>
            <person name="Bhonagiri V."/>
            <person name="Zhang X."/>
            <person name="Suruliraj S."/>
            <person name="Warren W."/>
            <person name="Chinwalla A."/>
            <person name="Mardis E.R."/>
            <person name="Wilson R.K."/>
        </authorList>
    </citation>
    <scope>NUCLEOTIDE SEQUENCE [LARGE SCALE GENOMIC DNA]</scope>
    <source>
        <strain evidence="2 3">TX0630</strain>
    </source>
</reference>
<sequence length="405" mass="45604">MRNRKMWTIIVSGLFLSSIIAGISGAFLIIEGELTTLLWEVLPAQMKWPILYYFVLCVLGALVLSYLKKRFGQVPQTAHEALKELKAKQSVDYSGVFRNLLAALVILIFGAGVGPEAALLGAIISLSVWQSDKLRYLYFHYDEQEQQAFWIKIQRLLHPQQFVQRYDTMLASADKKKLKQMMNGLFIVNGLVVFTFLMKLVGHPSFITKLGTGKIEMASLWLILPALLTAFVIGKAYRWLKAALAKLCQPFEEKQSILVSFGAACIFLFVILMPRLLFSGQSFMHLVPSFGSQQAWYILVVAAIMKLVFLQVCLQTGWIGGDIFPVVFSAILIGFAVAQFFPTIDSLFVVAIFATSLTTQILGTILVPGIFVGLFFQITLWPVVVLVLFLQWLLKIKLLRVTRRY</sequence>
<dbReference type="InterPro" id="IPR014743">
    <property type="entry name" value="Cl-channel_core"/>
</dbReference>
<dbReference type="AlphaFoldDB" id="A0ABC9P6W8"/>
<feature type="transmembrane region" description="Helical" evidence="1">
    <location>
        <begin position="295"/>
        <end position="317"/>
    </location>
</feature>
<organism evidence="2 3">
    <name type="scientific">Enterococcus faecalis TX0630</name>
    <dbReference type="NCBI Taxonomy" id="749508"/>
    <lineage>
        <taxon>Bacteria</taxon>
        <taxon>Bacillati</taxon>
        <taxon>Bacillota</taxon>
        <taxon>Bacilli</taxon>
        <taxon>Lactobacillales</taxon>
        <taxon>Enterococcaceae</taxon>
        <taxon>Enterococcus</taxon>
    </lineage>
</organism>
<dbReference type="EMBL" id="AEBE01000040">
    <property type="protein sequence ID" value="EFU90783.1"/>
    <property type="molecule type" value="Genomic_DNA"/>
</dbReference>
<keyword evidence="1" id="KW-0812">Transmembrane</keyword>
<comment type="caution">
    <text evidence="2">The sequence shown here is derived from an EMBL/GenBank/DDBJ whole genome shotgun (WGS) entry which is preliminary data.</text>
</comment>
<accession>A0ABC9P6W8</accession>
<feature type="transmembrane region" description="Helical" evidence="1">
    <location>
        <begin position="323"/>
        <end position="341"/>
    </location>
</feature>
<dbReference type="Gene3D" id="1.10.3080.10">
    <property type="entry name" value="Clc chloride channel"/>
    <property type="match status" value="1"/>
</dbReference>
<protein>
    <submittedName>
        <fullName evidence="2">Chloride transporter, ClC family</fullName>
    </submittedName>
</protein>
<evidence type="ECO:0000256" key="1">
    <source>
        <dbReference type="SAM" id="Phobius"/>
    </source>
</evidence>
<gene>
    <name evidence="2" type="ORF">HMPREF9511_01226</name>
</gene>
<dbReference type="SUPFAM" id="SSF81340">
    <property type="entry name" value="Clc chloride channel"/>
    <property type="match status" value="1"/>
</dbReference>
<dbReference type="Proteomes" id="UP000004933">
    <property type="component" value="Unassembled WGS sequence"/>
</dbReference>
<keyword evidence="1" id="KW-1133">Transmembrane helix</keyword>
<keyword evidence="1" id="KW-0472">Membrane</keyword>
<name>A0ABC9P6W8_ENTFL</name>
<feature type="transmembrane region" description="Helical" evidence="1">
    <location>
        <begin position="374"/>
        <end position="394"/>
    </location>
</feature>
<feature type="transmembrane region" description="Helical" evidence="1">
    <location>
        <begin position="7"/>
        <end position="30"/>
    </location>
</feature>
<evidence type="ECO:0000313" key="3">
    <source>
        <dbReference type="Proteomes" id="UP000004933"/>
    </source>
</evidence>
<proteinExistence type="predicted"/>
<feature type="transmembrane region" description="Helical" evidence="1">
    <location>
        <begin position="348"/>
        <end position="368"/>
    </location>
</feature>
<feature type="transmembrane region" description="Helical" evidence="1">
    <location>
        <begin position="257"/>
        <end position="274"/>
    </location>
</feature>
<feature type="transmembrane region" description="Helical" evidence="1">
    <location>
        <begin position="218"/>
        <end position="237"/>
    </location>
</feature>
<feature type="transmembrane region" description="Helical" evidence="1">
    <location>
        <begin position="50"/>
        <end position="67"/>
    </location>
</feature>
<feature type="transmembrane region" description="Helical" evidence="1">
    <location>
        <begin position="181"/>
        <end position="198"/>
    </location>
</feature>
<evidence type="ECO:0000313" key="2">
    <source>
        <dbReference type="EMBL" id="EFU90783.1"/>
    </source>
</evidence>